<feature type="domain" description="DNA2/NAM7 helicase helicase" evidence="3">
    <location>
        <begin position="937"/>
        <end position="1343"/>
    </location>
</feature>
<dbReference type="InterPro" id="IPR027417">
    <property type="entry name" value="P-loop_NTPase"/>
</dbReference>
<feature type="domain" description="RNA helicase aquarius N-terminal" evidence="5">
    <location>
        <begin position="60"/>
        <end position="462"/>
    </location>
</feature>
<evidence type="ECO:0000256" key="1">
    <source>
        <dbReference type="ARBA" id="ARBA00022806"/>
    </source>
</evidence>
<keyword evidence="1" id="KW-0067">ATP-binding</keyword>
<dbReference type="InterPro" id="IPR041677">
    <property type="entry name" value="DNA2/NAM7_AAA_11"/>
</dbReference>
<evidence type="ECO:0008006" key="10">
    <source>
        <dbReference type="Google" id="ProtNLM"/>
    </source>
</evidence>
<dbReference type="Pfam" id="PF21144">
    <property type="entry name" value="Aquarius_N_3rd"/>
    <property type="match status" value="1"/>
</dbReference>
<reference evidence="8 9" key="1">
    <citation type="submission" date="2019-09" db="EMBL/GenBank/DDBJ databases">
        <authorList>
            <person name="Brejova B."/>
        </authorList>
    </citation>
    <scope>NUCLEOTIDE SEQUENCE [LARGE SCALE GENOMIC DNA]</scope>
</reference>
<evidence type="ECO:0000259" key="4">
    <source>
        <dbReference type="Pfam" id="PF13087"/>
    </source>
</evidence>
<name>A0A5E8BSS4_9ASCO</name>
<dbReference type="PANTHER" id="PTHR10887">
    <property type="entry name" value="DNA2/NAM7 HELICASE FAMILY"/>
    <property type="match status" value="1"/>
</dbReference>
<keyword evidence="9" id="KW-1185">Reference proteome</keyword>
<dbReference type="InterPro" id="IPR041679">
    <property type="entry name" value="DNA2/NAM7-like_C"/>
</dbReference>
<accession>A0A5E8BSS4</accession>
<dbReference type="GO" id="GO:0003678">
    <property type="term" value="F:DNA helicase activity"/>
    <property type="evidence" value="ECO:0007669"/>
    <property type="project" value="UniProtKB-ARBA"/>
</dbReference>
<dbReference type="GeneID" id="43582026"/>
<protein>
    <recommendedName>
        <fullName evidence="10">Pre-mRNA-splicing factor</fullName>
    </recommendedName>
</protein>
<proteinExistence type="predicted"/>
<dbReference type="InterPro" id="IPR047187">
    <property type="entry name" value="SF1_C_Upf1"/>
</dbReference>
<sequence>MGGPVQQKAKGTSTERPCLDDVISSTFFEIATRYWDHGVESQNDSSEPPAKKQKKTTKTNTKKSTKKTNSVISEVYVELAKPMMTSATNASAAFSSLMFNIFILNHLKYLEKYLWENFSDDSNDQHVISIALMVVAKNNENNKPWETLSQSSDTFSKFFHRVLSILSTPSTELWVRTQLVHFLTIATKSLDVPIIRKEIAPVVSILIWNRLSSETSRTEIITQNPSLKKLWKHYQKRLTSAHKEKGEAYAHLSVASEWLYSTIMGFLDILYKHDEGQARKIVHSDRFLYTTRILEFLIALVSQLPTRRFTNTLLVDVHLLSAIKQSPFYKSVIDDGEHRARVFLELVNLLDYYMQFPIDDFSGKQLNEDEARERLVAQYKKLRTTAYENFLEDTGFLAYSNLASLGKREILADHLQSITLQQLESFCEALNLRTQYPIESLPPPENKREFLLECIFARYEQKATIQQLCMSLETLPTEDTLFSQTLRLTEEEGGDGNTNVLPLPIPQMGLQYLSVTDFLMRAFQLERYESFYQIQQDIETTVQRLKPQTVIMNSAGNQEIKTKFNGSSKMAAKLSTPVAILEVTPPKVGSYDIVQETKEKPSHSFVKTTETTIIPAPGKVHAELVVEFEGQNAGYGVLSEWDALRPGEVVFLAELVTPAAARSASPLWEQTGIKHLRSAEVIKVLDERDRPIYKGSGQDNLFDIDEKDLDDFVDIDDNDFDGEGKSTKRGFRRRRKLHVYLDALQYAKDSGALHIYKDLNVILRRRPRENNFHKILENIKSLTLEGQGVSERAVPEWLVEVVLGFGNPSGASYVAMHENEKTKDWFADKVNYFDTFLDREHLEGSFPGRKVIVEKLEEEDDEGRDPNGDPLPPYVLPGYIEGYKGSSSRDGDAKLVTEPLKAVSTRAESVYGLAPKKHNKVRFTPRQVEALVRGVSPGLTVVIGPPGTGKTDVAVQAVANLYHNYPEERVLVVAHSNNALNHIFEKIVELDVEGRHIVRLGGGEEQLDERIRQQQGKGSKRQKQLLLVEAEGKPESGNAGADSGPGFGGSFSKYGCVERLEQTRDEVLGAVTRLAASVKTAGAGGYGEGSDTGLAFYEQEVKPRWDRYIEEVGKTMRENNKNGDQNNGSVEKVILGFPFATYFSESGEDEDEGRARIFWSLCGGFEQAEADDGDGNHLDSVRLKAQFQKWWSKVVEVEGTAVHAEKKQTKLKTKTNNMTLKPSKTVFGRALAVAERVYAQEIQARLFDVLREVRPFDVLRGTRVRADRLVHESARIVAVTATFAAMNRAELQQAGFQCNSIVVEEAAQLTELETILVLALGGQQSVRRVVLIGDDLQNAPVVQNSGLRQYGHLDQSLFGRLVRLGTPAIVLNAQGRARPEIVALYDWQYQVDGDGAIGGEGSSNDSTNNGNSSIIRGGSLEHLPRVLAAAELQRPNPGLLHSWQFINVEEGVESEPSKHFLQNVAEAEYAVALYQYLRLLGYPSHNVTILSAYYGQKKLIEEIVERRCCGGRGGGSNSSKSFVGEIFGRPGAVKTIDDYQGEQNDIVIVSLVRTKRVGYLRDPRRLTVALSRARQGLYVLGHGGLVRGQLARDEEIVRRMLERNVDDKLMVVTGEMYGSGSISTTKTQRKQKDREGVAIEGVEHLGQYVYEMANTRQAYLKSKREKEGR</sequence>
<dbReference type="GO" id="GO:0003729">
    <property type="term" value="F:mRNA binding"/>
    <property type="evidence" value="ECO:0007669"/>
    <property type="project" value="TreeGrafter"/>
</dbReference>
<feature type="compositionally biased region" description="Basic residues" evidence="2">
    <location>
        <begin position="51"/>
        <end position="66"/>
    </location>
</feature>
<keyword evidence="1" id="KW-0378">Hydrolase</keyword>
<dbReference type="Pfam" id="PF21143">
    <property type="entry name" value="Aquarius_N_2nd"/>
    <property type="match status" value="1"/>
</dbReference>
<feature type="domain" description="RNA helicase aquarius insertion" evidence="7">
    <location>
        <begin position="828"/>
        <end position="877"/>
    </location>
</feature>
<evidence type="ECO:0000259" key="7">
    <source>
        <dbReference type="Pfam" id="PF21144"/>
    </source>
</evidence>
<dbReference type="InterPro" id="IPR032174">
    <property type="entry name" value="Aquarius_N"/>
</dbReference>
<dbReference type="PANTHER" id="PTHR10887:SF5">
    <property type="entry name" value="RNA HELICASE AQUARIUS"/>
    <property type="match status" value="1"/>
</dbReference>
<evidence type="ECO:0000313" key="8">
    <source>
        <dbReference type="EMBL" id="VVT51773.1"/>
    </source>
</evidence>
<gene>
    <name evidence="8" type="ORF">SAPINGB_P003208</name>
</gene>
<dbReference type="OrthoDB" id="1879at2759"/>
<dbReference type="Pfam" id="PF13087">
    <property type="entry name" value="AAA_12"/>
    <property type="match status" value="1"/>
</dbReference>
<feature type="domain" description="RNA helicase aquarius beta-barrel" evidence="6">
    <location>
        <begin position="616"/>
        <end position="765"/>
    </location>
</feature>
<evidence type="ECO:0000259" key="5">
    <source>
        <dbReference type="Pfam" id="PF16399"/>
    </source>
</evidence>
<dbReference type="CDD" id="cd18808">
    <property type="entry name" value="SF1_C_Upf1"/>
    <property type="match status" value="1"/>
</dbReference>
<evidence type="ECO:0000256" key="2">
    <source>
        <dbReference type="SAM" id="MobiDB-lite"/>
    </source>
</evidence>
<dbReference type="EMBL" id="CABVLU010000002">
    <property type="protein sequence ID" value="VVT51773.1"/>
    <property type="molecule type" value="Genomic_DNA"/>
</dbReference>
<dbReference type="Pfam" id="PF13086">
    <property type="entry name" value="AAA_11"/>
    <property type="match status" value="1"/>
</dbReference>
<dbReference type="GO" id="GO:0071013">
    <property type="term" value="C:catalytic step 2 spliceosome"/>
    <property type="evidence" value="ECO:0007669"/>
    <property type="project" value="TreeGrafter"/>
</dbReference>
<dbReference type="InterPro" id="IPR045055">
    <property type="entry name" value="DNA2/NAM7-like"/>
</dbReference>
<organism evidence="8 9">
    <name type="scientific">Magnusiomyces paraingens</name>
    <dbReference type="NCBI Taxonomy" id="2606893"/>
    <lineage>
        <taxon>Eukaryota</taxon>
        <taxon>Fungi</taxon>
        <taxon>Dikarya</taxon>
        <taxon>Ascomycota</taxon>
        <taxon>Saccharomycotina</taxon>
        <taxon>Dipodascomycetes</taxon>
        <taxon>Dipodascales</taxon>
        <taxon>Dipodascaceae</taxon>
        <taxon>Magnusiomyces</taxon>
    </lineage>
</organism>
<dbReference type="SUPFAM" id="SSF52540">
    <property type="entry name" value="P-loop containing nucleoside triphosphate hydrolases"/>
    <property type="match status" value="1"/>
</dbReference>
<dbReference type="Gene3D" id="3.40.50.300">
    <property type="entry name" value="P-loop containing nucleotide triphosphate hydrolases"/>
    <property type="match status" value="3"/>
</dbReference>
<dbReference type="RefSeq" id="XP_031853817.1">
    <property type="nucleotide sequence ID" value="XM_031997926.1"/>
</dbReference>
<feature type="domain" description="DNA2/NAM7 helicase-like C-terminal" evidence="4">
    <location>
        <begin position="1353"/>
        <end position="1582"/>
    </location>
</feature>
<dbReference type="InterPro" id="IPR048967">
    <property type="entry name" value="Aquarius_insert"/>
</dbReference>
<dbReference type="Pfam" id="PF16399">
    <property type="entry name" value="Aquarius_N_1st"/>
    <property type="match status" value="1"/>
</dbReference>
<feature type="region of interest" description="Disordered" evidence="2">
    <location>
        <begin position="38"/>
        <end position="66"/>
    </location>
</feature>
<evidence type="ECO:0000313" key="9">
    <source>
        <dbReference type="Proteomes" id="UP000398389"/>
    </source>
</evidence>
<dbReference type="Proteomes" id="UP000398389">
    <property type="component" value="Unassembled WGS sequence"/>
</dbReference>
<evidence type="ECO:0000259" key="6">
    <source>
        <dbReference type="Pfam" id="PF21143"/>
    </source>
</evidence>
<dbReference type="InterPro" id="IPR048966">
    <property type="entry name" value="Aquarius_b-barrel"/>
</dbReference>
<keyword evidence="1" id="KW-0347">Helicase</keyword>
<evidence type="ECO:0000259" key="3">
    <source>
        <dbReference type="Pfam" id="PF13086"/>
    </source>
</evidence>
<keyword evidence="1" id="KW-0547">Nucleotide-binding</keyword>